<dbReference type="PANTHER" id="PTHR43133">
    <property type="entry name" value="RNA POLYMERASE ECF-TYPE SIGMA FACTO"/>
    <property type="match status" value="1"/>
</dbReference>
<gene>
    <name evidence="8" type="ORF">SDC9_142366</name>
</gene>
<dbReference type="InterPro" id="IPR014284">
    <property type="entry name" value="RNA_pol_sigma-70_dom"/>
</dbReference>
<dbReference type="InterPro" id="IPR013325">
    <property type="entry name" value="RNA_pol_sigma_r2"/>
</dbReference>
<dbReference type="InterPro" id="IPR007627">
    <property type="entry name" value="RNA_pol_sigma70_r2"/>
</dbReference>
<dbReference type="AlphaFoldDB" id="A0A645E324"/>
<evidence type="ECO:0000259" key="6">
    <source>
        <dbReference type="Pfam" id="PF04542"/>
    </source>
</evidence>
<sequence length="185" mass="20906">MTEKQMLTGLQAGDERSLDAAILSYSRLLWSIARAVLRNAGTAEDMEECVADAFIQLWKNAGKLNETRGSIKTWLCVAVKSRAIDRYRMIARKNEVGLQEQLASCGAGLFDQTMDAVLQRELLAAIHALGEPDREIILRRFYYRQKPRDISIALDLSIKQVENRIYRAKQKLRAQLDGGKHAANE</sequence>
<evidence type="ECO:0000313" key="8">
    <source>
        <dbReference type="EMBL" id="MPM95213.1"/>
    </source>
</evidence>
<comment type="caution">
    <text evidence="8">The sequence shown here is derived from an EMBL/GenBank/DDBJ whole genome shotgun (WGS) entry which is preliminary data.</text>
</comment>
<dbReference type="Pfam" id="PF04542">
    <property type="entry name" value="Sigma70_r2"/>
    <property type="match status" value="1"/>
</dbReference>
<dbReference type="EMBL" id="VSSQ01041734">
    <property type="protein sequence ID" value="MPM95213.1"/>
    <property type="molecule type" value="Genomic_DNA"/>
</dbReference>
<dbReference type="Gene3D" id="1.10.1740.10">
    <property type="match status" value="1"/>
</dbReference>
<evidence type="ECO:0000256" key="3">
    <source>
        <dbReference type="ARBA" id="ARBA00023082"/>
    </source>
</evidence>
<accession>A0A645E324</accession>
<comment type="similarity">
    <text evidence="1">Belongs to the sigma-70 factor family. ECF subfamily.</text>
</comment>
<dbReference type="SUPFAM" id="SSF88659">
    <property type="entry name" value="Sigma3 and sigma4 domains of RNA polymerase sigma factors"/>
    <property type="match status" value="1"/>
</dbReference>
<proteinExistence type="inferred from homology"/>
<evidence type="ECO:0000259" key="7">
    <source>
        <dbReference type="Pfam" id="PF08281"/>
    </source>
</evidence>
<keyword evidence="5" id="KW-0804">Transcription</keyword>
<evidence type="ECO:0000256" key="1">
    <source>
        <dbReference type="ARBA" id="ARBA00010641"/>
    </source>
</evidence>
<dbReference type="PANTHER" id="PTHR43133:SF8">
    <property type="entry name" value="RNA POLYMERASE SIGMA FACTOR HI_1459-RELATED"/>
    <property type="match status" value="1"/>
</dbReference>
<dbReference type="InterPro" id="IPR039425">
    <property type="entry name" value="RNA_pol_sigma-70-like"/>
</dbReference>
<dbReference type="NCBIfam" id="TIGR02937">
    <property type="entry name" value="sigma70-ECF"/>
    <property type="match status" value="1"/>
</dbReference>
<dbReference type="Pfam" id="PF08281">
    <property type="entry name" value="Sigma70_r4_2"/>
    <property type="match status" value="1"/>
</dbReference>
<name>A0A645E324_9ZZZZ</name>
<keyword evidence="3" id="KW-0731">Sigma factor</keyword>
<reference evidence="8" key="1">
    <citation type="submission" date="2019-08" db="EMBL/GenBank/DDBJ databases">
        <authorList>
            <person name="Kucharzyk K."/>
            <person name="Murdoch R.W."/>
            <person name="Higgins S."/>
            <person name="Loffler F."/>
        </authorList>
    </citation>
    <scope>NUCLEOTIDE SEQUENCE</scope>
</reference>
<dbReference type="InterPro" id="IPR013324">
    <property type="entry name" value="RNA_pol_sigma_r3/r4-like"/>
</dbReference>
<evidence type="ECO:0000256" key="2">
    <source>
        <dbReference type="ARBA" id="ARBA00023015"/>
    </source>
</evidence>
<evidence type="ECO:0000256" key="4">
    <source>
        <dbReference type="ARBA" id="ARBA00023125"/>
    </source>
</evidence>
<organism evidence="8">
    <name type="scientific">bioreactor metagenome</name>
    <dbReference type="NCBI Taxonomy" id="1076179"/>
    <lineage>
        <taxon>unclassified sequences</taxon>
        <taxon>metagenomes</taxon>
        <taxon>ecological metagenomes</taxon>
    </lineage>
</organism>
<dbReference type="InterPro" id="IPR013249">
    <property type="entry name" value="RNA_pol_sigma70_r4_t2"/>
</dbReference>
<dbReference type="GO" id="GO:0016987">
    <property type="term" value="F:sigma factor activity"/>
    <property type="evidence" value="ECO:0007669"/>
    <property type="project" value="UniProtKB-KW"/>
</dbReference>
<keyword evidence="4" id="KW-0238">DNA-binding</keyword>
<keyword evidence="2" id="KW-0805">Transcription regulation</keyword>
<dbReference type="GO" id="GO:0003677">
    <property type="term" value="F:DNA binding"/>
    <property type="evidence" value="ECO:0007669"/>
    <property type="project" value="UniProtKB-KW"/>
</dbReference>
<dbReference type="Gene3D" id="1.10.10.10">
    <property type="entry name" value="Winged helix-like DNA-binding domain superfamily/Winged helix DNA-binding domain"/>
    <property type="match status" value="1"/>
</dbReference>
<evidence type="ECO:0000256" key="5">
    <source>
        <dbReference type="ARBA" id="ARBA00023163"/>
    </source>
</evidence>
<dbReference type="SUPFAM" id="SSF88946">
    <property type="entry name" value="Sigma2 domain of RNA polymerase sigma factors"/>
    <property type="match status" value="1"/>
</dbReference>
<feature type="domain" description="RNA polymerase sigma factor 70 region 4 type 2" evidence="7">
    <location>
        <begin position="120"/>
        <end position="172"/>
    </location>
</feature>
<dbReference type="InterPro" id="IPR036388">
    <property type="entry name" value="WH-like_DNA-bd_sf"/>
</dbReference>
<dbReference type="GO" id="GO:0006352">
    <property type="term" value="P:DNA-templated transcription initiation"/>
    <property type="evidence" value="ECO:0007669"/>
    <property type="project" value="InterPro"/>
</dbReference>
<protein>
    <recommendedName>
        <fullName evidence="9">ECF RNA polymerase sigma factor SigW</fullName>
    </recommendedName>
</protein>
<feature type="domain" description="RNA polymerase sigma-70 region 2" evidence="6">
    <location>
        <begin position="23"/>
        <end position="89"/>
    </location>
</feature>
<evidence type="ECO:0008006" key="9">
    <source>
        <dbReference type="Google" id="ProtNLM"/>
    </source>
</evidence>